<dbReference type="AlphaFoldDB" id="A0A8I0ADE9"/>
<feature type="region of interest" description="Disordered" evidence="1">
    <location>
        <begin position="42"/>
        <end position="80"/>
    </location>
</feature>
<dbReference type="PROSITE" id="PS51257">
    <property type="entry name" value="PROKAR_LIPOPROTEIN"/>
    <property type="match status" value="1"/>
</dbReference>
<dbReference type="Gene3D" id="1.20.58.1690">
    <property type="match status" value="1"/>
</dbReference>
<evidence type="ECO:0000259" key="2">
    <source>
        <dbReference type="SMART" id="SM01324"/>
    </source>
</evidence>
<accession>A0A8I0ADE9</accession>
<evidence type="ECO:0000313" key="4">
    <source>
        <dbReference type="Proteomes" id="UP000662088"/>
    </source>
</evidence>
<reference evidence="3" key="1">
    <citation type="submission" date="2020-08" db="EMBL/GenBank/DDBJ databases">
        <title>Genome public.</title>
        <authorList>
            <person name="Liu C."/>
            <person name="Sun Q."/>
        </authorList>
    </citation>
    <scope>NUCLEOTIDE SEQUENCE</scope>
    <source>
        <strain evidence="3">NSJ-42</strain>
    </source>
</reference>
<keyword evidence="4" id="KW-1185">Reference proteome</keyword>
<evidence type="ECO:0000256" key="1">
    <source>
        <dbReference type="SAM" id="MobiDB-lite"/>
    </source>
</evidence>
<sequence length="200" mass="23238">MKKKIVSVIVAIVSVACFIGCSRPADKEEVDIESIKEQVRAELEEENEKAKEEEEEKRQEEERIKEQVKEEVERQNAKNDNKDVNINITEDSKPDSVVIVQEKPQPVYYSSDFIFPQSSTEYLSQSQVSSLSDYQLGIARNEIYARHGYIFKLDRFKSYFESQSWYVPRYSDASSISLNEIETYNVALIKAEEDSRGIQW</sequence>
<organism evidence="3 4">
    <name type="scientific">Clostridium lentum</name>
    <dbReference type="NCBI Taxonomy" id="2763037"/>
    <lineage>
        <taxon>Bacteria</taxon>
        <taxon>Bacillati</taxon>
        <taxon>Bacillota</taxon>
        <taxon>Clostridia</taxon>
        <taxon>Eubacteriales</taxon>
        <taxon>Clostridiaceae</taxon>
        <taxon>Clostridium</taxon>
    </lineage>
</organism>
<gene>
    <name evidence="3" type="ORF">H8R92_04470</name>
</gene>
<dbReference type="EMBL" id="JACOOQ010000005">
    <property type="protein sequence ID" value="MBC5639695.1"/>
    <property type="molecule type" value="Genomic_DNA"/>
</dbReference>
<dbReference type="RefSeq" id="WP_186834818.1">
    <property type="nucleotide sequence ID" value="NZ_JACOOQ010000005.1"/>
</dbReference>
<name>A0A8I0ADE9_9CLOT</name>
<dbReference type="Pfam" id="PF13308">
    <property type="entry name" value="YARHG"/>
    <property type="match status" value="1"/>
</dbReference>
<dbReference type="SMART" id="SM01324">
    <property type="entry name" value="YARHG"/>
    <property type="match status" value="1"/>
</dbReference>
<protein>
    <submittedName>
        <fullName evidence="3">YARHG domain-containing protein</fullName>
    </submittedName>
</protein>
<feature type="domain" description="YARHG" evidence="2">
    <location>
        <begin position="111"/>
        <end position="194"/>
    </location>
</feature>
<dbReference type="Proteomes" id="UP000662088">
    <property type="component" value="Unassembled WGS sequence"/>
</dbReference>
<dbReference type="InterPro" id="IPR038434">
    <property type="entry name" value="YARHG_sf"/>
</dbReference>
<dbReference type="InterPro" id="IPR025582">
    <property type="entry name" value="YARHG_dom"/>
</dbReference>
<evidence type="ECO:0000313" key="3">
    <source>
        <dbReference type="EMBL" id="MBC5639695.1"/>
    </source>
</evidence>
<comment type="caution">
    <text evidence="3">The sequence shown here is derived from an EMBL/GenBank/DDBJ whole genome shotgun (WGS) entry which is preliminary data.</text>
</comment>
<proteinExistence type="predicted"/>